<dbReference type="SUPFAM" id="SSF52540">
    <property type="entry name" value="P-loop containing nucleoside triphosphate hydrolases"/>
    <property type="match status" value="1"/>
</dbReference>
<evidence type="ECO:0000313" key="4">
    <source>
        <dbReference type="EMBL" id="MFC0407192.1"/>
    </source>
</evidence>
<gene>
    <name evidence="4" type="ORF">ACFFGY_02960</name>
</gene>
<dbReference type="RefSeq" id="WP_377042884.1">
    <property type="nucleotide sequence ID" value="NZ_JBHLUN010000002.1"/>
</dbReference>
<feature type="compositionally biased region" description="Low complexity" evidence="2">
    <location>
        <begin position="511"/>
        <end position="526"/>
    </location>
</feature>
<evidence type="ECO:0000256" key="1">
    <source>
        <dbReference type="SAM" id="Coils"/>
    </source>
</evidence>
<feature type="coiled-coil region" evidence="1">
    <location>
        <begin position="853"/>
        <end position="887"/>
    </location>
</feature>
<dbReference type="Proteomes" id="UP001589865">
    <property type="component" value="Unassembled WGS sequence"/>
</dbReference>
<keyword evidence="1" id="KW-0175">Coiled coil</keyword>
<evidence type="ECO:0000256" key="2">
    <source>
        <dbReference type="SAM" id="MobiDB-lite"/>
    </source>
</evidence>
<dbReference type="PANTHER" id="PTHR41259">
    <property type="entry name" value="DOUBLE-STRAND BREAK REPAIR RAD50 ATPASE, PUTATIVE-RELATED"/>
    <property type="match status" value="1"/>
</dbReference>
<dbReference type="Gene3D" id="3.40.50.300">
    <property type="entry name" value="P-loop containing nucleotide triphosphate hydrolases"/>
    <property type="match status" value="2"/>
</dbReference>
<keyword evidence="5" id="KW-1185">Reference proteome</keyword>
<protein>
    <submittedName>
        <fullName evidence="4">AAA family ATPase</fullName>
    </submittedName>
</protein>
<proteinExistence type="predicted"/>
<dbReference type="InterPro" id="IPR027417">
    <property type="entry name" value="P-loop_NTPase"/>
</dbReference>
<dbReference type="Pfam" id="PF13514">
    <property type="entry name" value="AAA_27"/>
    <property type="match status" value="1"/>
</dbReference>
<evidence type="ECO:0000313" key="5">
    <source>
        <dbReference type="Proteomes" id="UP001589865"/>
    </source>
</evidence>
<dbReference type="PANTHER" id="PTHR41259:SF1">
    <property type="entry name" value="DOUBLE-STRAND BREAK REPAIR RAD50 ATPASE, PUTATIVE-RELATED"/>
    <property type="match status" value="1"/>
</dbReference>
<dbReference type="EMBL" id="JBHLUN010000002">
    <property type="protein sequence ID" value="MFC0407192.1"/>
    <property type="molecule type" value="Genomic_DNA"/>
</dbReference>
<evidence type="ECO:0000259" key="3">
    <source>
        <dbReference type="Pfam" id="PF13514"/>
    </source>
</evidence>
<feature type="domain" description="YhaN AAA" evidence="3">
    <location>
        <begin position="1"/>
        <end position="207"/>
    </location>
</feature>
<dbReference type="InterPro" id="IPR038734">
    <property type="entry name" value="YhaN_AAA"/>
</dbReference>
<feature type="region of interest" description="Disordered" evidence="2">
    <location>
        <begin position="508"/>
        <end position="537"/>
    </location>
</feature>
<reference evidence="4 5" key="1">
    <citation type="submission" date="2024-09" db="EMBL/GenBank/DDBJ databases">
        <authorList>
            <person name="Sun Q."/>
            <person name="Mori K."/>
        </authorList>
    </citation>
    <scope>NUCLEOTIDE SEQUENCE [LARGE SCALE GENOMIC DNA]</scope>
    <source>
        <strain evidence="4 5">TBRC 5777</strain>
    </source>
</reference>
<organism evidence="4 5">
    <name type="scientific">Roseomonas elaeocarpi</name>
    <dbReference type="NCBI Taxonomy" id="907779"/>
    <lineage>
        <taxon>Bacteria</taxon>
        <taxon>Pseudomonadati</taxon>
        <taxon>Pseudomonadota</taxon>
        <taxon>Alphaproteobacteria</taxon>
        <taxon>Acetobacterales</taxon>
        <taxon>Roseomonadaceae</taxon>
        <taxon>Roseomonas</taxon>
    </lineage>
</organism>
<sequence>MRLTSLSLRRYGPFEDATLRFDPAPGRINLVLAPNGTGKSVLRQAFADLLFGIGAQTPMGFRHGYAGMQLSATGIGADGTGFAFTRRKGNKNTLAGEGDAPLDQAWLDRLLGRADAKLLAQLFALDTERLRQGGRDLLSSGGVLADALLAAAGGLREASALRRTLEAERDALAPLRRTATRPFYVALDRWNESRRQLRESLVRPREWAEREKILRDAEAARDESNRAAAEAGVQLRRLERIRRTRPLLAAQAMATAWLRENPDAPHLPPELAGRLPAARGAVAQAGHNLGAARASLAQLEEDIAALVADDALLQAAGEIGRLTGMAALVEQAVAGLPGTEAELAAMRDRVAAQAGALCHPDHDAAALIPAPALVAQLRRLAAEHAAREATLAALPRRAREQRARLEEAERALAALPPAEDMHRLENLLADIRREGDPARLLAAAGRGVAEAEAQHAMLLARLPVPLRAPEALVTLDPPAMAMLDRLAEAREAAQRALERQDEVVQRHRESLAATGAERAALEAGGAPPTPEALAGARAHREAGWNLVFRQLSGEGPDPEGEQRYGGTRPLALAYAEAVAAADRIADARWADAERATRAERLLHQQARQEAEFAAATQARAIAKETCGAAEAAWGAAIRPLGLDAGSGPAEAERVLTARDAGLSAGQALLVSRAALTELRARQEDAAARLRRLLGSGGSDTGAPALSALMDEADGVVRQRQATGERRRAHEAAATAARDALREIEGEREVAAQALRRWQNEWSAALTALGQAPDLPPGALDEVLDAYDSLGESLHEAAALAERAGAWREGVERFRSGYAALCERLGTARDPDALSGLGELDRRQRAEAALAERRAALLDQREKALAALRQHEQALAAAEAALRAAIAEAGATTAEAAEARIALAAERARQEGLLRAAEVDLLAAGGGIGLEALRAEAAAQPADALEDALQEAESAQQHHVAAAQAQVATVTALELELRQLAGDEAAVRAAAGEAAAAGQLGQTLDDALLMQVAVGLLDAALGAVQEGGNDVLLGRIGAGFAELTEGTYTGVSSREDERGVARLVLRTRDFPDEEVEVEQLSEGTRDQLFLALRLVAIADQAVSGTVLPFVGDDILQSFDDRRAAAAFQSLLRLSETTQVILLSHHEHLLGVLERAVAPLDLHLQRVGG</sequence>
<accession>A0ABV6JPF9</accession>
<comment type="caution">
    <text evidence="4">The sequence shown here is derived from an EMBL/GenBank/DDBJ whole genome shotgun (WGS) entry which is preliminary data.</text>
</comment>
<name>A0ABV6JPF9_9PROT</name>